<dbReference type="SUPFAM" id="SSF51215">
    <property type="entry name" value="Regulatory protein AraC"/>
    <property type="match status" value="1"/>
</dbReference>
<keyword evidence="6" id="KW-1185">Reference proteome</keyword>
<dbReference type="SMART" id="SM00342">
    <property type="entry name" value="HTH_ARAC"/>
    <property type="match status" value="1"/>
</dbReference>
<keyword evidence="2" id="KW-0238">DNA-binding</keyword>
<keyword evidence="3" id="KW-0804">Transcription</keyword>
<dbReference type="PANTHER" id="PTHR43280">
    <property type="entry name" value="ARAC-FAMILY TRANSCRIPTIONAL REGULATOR"/>
    <property type="match status" value="1"/>
</dbReference>
<organism evidence="5 6">
    <name type="scientific">Mucilaginibacter ginsenosidivorans</name>
    <dbReference type="NCBI Taxonomy" id="398053"/>
    <lineage>
        <taxon>Bacteria</taxon>
        <taxon>Pseudomonadati</taxon>
        <taxon>Bacteroidota</taxon>
        <taxon>Sphingobacteriia</taxon>
        <taxon>Sphingobacteriales</taxon>
        <taxon>Sphingobacteriaceae</taxon>
        <taxon>Mucilaginibacter</taxon>
    </lineage>
</organism>
<evidence type="ECO:0000259" key="4">
    <source>
        <dbReference type="PROSITE" id="PS01124"/>
    </source>
</evidence>
<dbReference type="KEGG" id="mgin:FRZ54_12460"/>
<dbReference type="AlphaFoldDB" id="A0A5B8UWL3"/>
<dbReference type="SUPFAM" id="SSF46689">
    <property type="entry name" value="Homeodomain-like"/>
    <property type="match status" value="1"/>
</dbReference>
<gene>
    <name evidence="5" type="ORF">FRZ54_12460</name>
</gene>
<dbReference type="GO" id="GO:0043565">
    <property type="term" value="F:sequence-specific DNA binding"/>
    <property type="evidence" value="ECO:0007669"/>
    <property type="project" value="InterPro"/>
</dbReference>
<sequence length="293" mass="33280">MTAGKALTMVNPKNGNLAFKIFSFNDASNFDHIQRNNYYSMILVLSGKGKIKADFSMYDFDGSSLMSFAPYQPFMISSDSAFHGIVINFHPDFFCIHQHHKEVACHGVLFNNIYQPPFITLQPKDVDALCLLVEQMRTEMQNAGLAQYELLISYLKIFLINASRFRVDQTPAIQLDIAGAKEPFVLQSLKDAIEDNFKTKHSAGEYADMLNISAKALAKITRSHFNKTLTNMIAERIIIEAKRELYLTSKPVKAIAYELGFNDEFYFSRFFKNNADVSPQLYRETVGFARAEA</sequence>
<evidence type="ECO:0000313" key="6">
    <source>
        <dbReference type="Proteomes" id="UP000321479"/>
    </source>
</evidence>
<feature type="domain" description="HTH araC/xylS-type" evidence="4">
    <location>
        <begin position="187"/>
        <end position="285"/>
    </location>
</feature>
<evidence type="ECO:0000256" key="1">
    <source>
        <dbReference type="ARBA" id="ARBA00023015"/>
    </source>
</evidence>
<accession>A0A5B8UWL3</accession>
<evidence type="ECO:0000313" key="5">
    <source>
        <dbReference type="EMBL" id="QEC63353.1"/>
    </source>
</evidence>
<dbReference type="InterPro" id="IPR037923">
    <property type="entry name" value="HTH-like"/>
</dbReference>
<dbReference type="Gene3D" id="1.10.10.60">
    <property type="entry name" value="Homeodomain-like"/>
    <property type="match status" value="1"/>
</dbReference>
<dbReference type="Pfam" id="PF12833">
    <property type="entry name" value="HTH_18"/>
    <property type="match status" value="1"/>
</dbReference>
<dbReference type="RefSeq" id="WP_147031929.1">
    <property type="nucleotide sequence ID" value="NZ_CP042436.1"/>
</dbReference>
<dbReference type="GO" id="GO:0003700">
    <property type="term" value="F:DNA-binding transcription factor activity"/>
    <property type="evidence" value="ECO:0007669"/>
    <property type="project" value="InterPro"/>
</dbReference>
<keyword evidence="1" id="KW-0805">Transcription regulation</keyword>
<proteinExistence type="predicted"/>
<dbReference type="EMBL" id="CP042436">
    <property type="protein sequence ID" value="QEC63353.1"/>
    <property type="molecule type" value="Genomic_DNA"/>
</dbReference>
<name>A0A5B8UWL3_9SPHI</name>
<protein>
    <submittedName>
        <fullName evidence="5">Helix-turn-helix domain-containing protein</fullName>
    </submittedName>
</protein>
<dbReference type="InterPro" id="IPR018060">
    <property type="entry name" value="HTH_AraC"/>
</dbReference>
<dbReference type="OrthoDB" id="2585681at2"/>
<reference evidence="5 6" key="1">
    <citation type="journal article" date="2017" name="Curr. Microbiol.">
        <title>Mucilaginibacter ginsenosidivorans sp. nov., Isolated from Soil of Ginseng Field.</title>
        <authorList>
            <person name="Kim M.M."/>
            <person name="Siddiqi M.Z."/>
            <person name="Im W.T."/>
        </authorList>
    </citation>
    <scope>NUCLEOTIDE SEQUENCE [LARGE SCALE GENOMIC DNA]</scope>
    <source>
        <strain evidence="5 6">Gsoil 3017</strain>
    </source>
</reference>
<dbReference type="PANTHER" id="PTHR43280:SF32">
    <property type="entry name" value="TRANSCRIPTIONAL REGULATORY PROTEIN"/>
    <property type="match status" value="1"/>
</dbReference>
<dbReference type="InterPro" id="IPR009057">
    <property type="entry name" value="Homeodomain-like_sf"/>
</dbReference>
<dbReference type="Proteomes" id="UP000321479">
    <property type="component" value="Chromosome"/>
</dbReference>
<dbReference type="PROSITE" id="PS01124">
    <property type="entry name" value="HTH_ARAC_FAMILY_2"/>
    <property type="match status" value="1"/>
</dbReference>
<evidence type="ECO:0000256" key="3">
    <source>
        <dbReference type="ARBA" id="ARBA00023163"/>
    </source>
</evidence>
<evidence type="ECO:0000256" key="2">
    <source>
        <dbReference type="ARBA" id="ARBA00023125"/>
    </source>
</evidence>